<evidence type="ECO:0000313" key="2">
    <source>
        <dbReference type="Proteomes" id="UP000586093"/>
    </source>
</evidence>
<proteinExistence type="predicted"/>
<dbReference type="Proteomes" id="UP000586093">
    <property type="component" value="Unassembled WGS sequence"/>
</dbReference>
<name>A0A839HH69_9BURK</name>
<dbReference type="SUPFAM" id="SSF51306">
    <property type="entry name" value="LexA/Signal peptidase"/>
    <property type="match status" value="1"/>
</dbReference>
<protein>
    <submittedName>
        <fullName evidence="1">Uncharacterized protein</fullName>
    </submittedName>
</protein>
<evidence type="ECO:0000313" key="1">
    <source>
        <dbReference type="EMBL" id="MBB1161485.1"/>
    </source>
</evidence>
<dbReference type="RefSeq" id="WP_182662313.1">
    <property type="nucleotide sequence ID" value="NZ_JACIVI010000001.1"/>
</dbReference>
<comment type="caution">
    <text evidence="1">The sequence shown here is derived from an EMBL/GenBank/DDBJ whole genome shotgun (WGS) entry which is preliminary data.</text>
</comment>
<accession>A0A839HH69</accession>
<dbReference type="EMBL" id="JACIVI010000001">
    <property type="protein sequence ID" value="MBB1161485.1"/>
    <property type="molecule type" value="Genomic_DNA"/>
</dbReference>
<dbReference type="InterPro" id="IPR036286">
    <property type="entry name" value="LexA/Signal_pep-like_sf"/>
</dbReference>
<keyword evidence="2" id="KW-1185">Reference proteome</keyword>
<reference evidence="1 2" key="1">
    <citation type="submission" date="2020-08" db="EMBL/GenBank/DDBJ databases">
        <title>Aquariorum lacteus gen. nov., sp. nov., a new member of the family Comamonadaceae, isolated from freshwater aquarium.</title>
        <authorList>
            <person name="Chun S.-J."/>
        </authorList>
    </citation>
    <scope>NUCLEOTIDE SEQUENCE [LARGE SCALE GENOMIC DNA]</scope>
    <source>
        <strain evidence="1 2">SJAQ100</strain>
    </source>
</reference>
<sequence>MTDPMVDALRRIVEANGGATAVADKIEVNDQTIYQILKGVRLPSGRPKGVGPALRAKLDEHYPGWRLPTHTAQAHQQVGDFGQMAVAGAGQAHPLKLYEFTVPPLIEWGELMKTKVLPPAFRLVANDDALAPKILRGTGLIMAAGHSAQPGQVILVQRGNGERHLRRYAVGADQAWRARAPNEDFPTYDSADDPDMTLLAVLRWIDAEGY</sequence>
<gene>
    <name evidence="1" type="ORF">H4F90_05770</name>
</gene>
<organism evidence="1 2">
    <name type="scientific">Aquariibacter albus</name>
    <dbReference type="NCBI Taxonomy" id="2759899"/>
    <lineage>
        <taxon>Bacteria</taxon>
        <taxon>Pseudomonadati</taxon>
        <taxon>Pseudomonadota</taxon>
        <taxon>Betaproteobacteria</taxon>
        <taxon>Burkholderiales</taxon>
        <taxon>Sphaerotilaceae</taxon>
        <taxon>Aquariibacter</taxon>
    </lineage>
</organism>
<dbReference type="AlphaFoldDB" id="A0A839HH69"/>